<dbReference type="EMBL" id="GCKF01041120">
    <property type="protein sequence ID" value="JAG95244.1"/>
    <property type="molecule type" value="Transcribed_RNA"/>
</dbReference>
<evidence type="ECO:0000259" key="2">
    <source>
        <dbReference type="PROSITE" id="PS51797"/>
    </source>
</evidence>
<sequence>MIIYKDSLTGDEIISDTYNLTESPGVPGLWEVDCRNVTVGSEDFVLEGANASAEGDDAGDGVDAATEQKLDIVRDFRLNSIPRPDKKVGTKELKKYAKAVLENLKASGKADQAKEFQDTAADAVKKILGSWDTLDIYTGESMTDPCMWVFVDYREDGVTPYALVWKHALEAMKV</sequence>
<dbReference type="AlphaFoldDB" id="A0A0D6QXH0"/>
<dbReference type="InterPro" id="IPR018105">
    <property type="entry name" value="Translational_control_tumour_p"/>
</dbReference>
<dbReference type="InterPro" id="IPR034737">
    <property type="entry name" value="TCTP"/>
</dbReference>
<dbReference type="Gene3D" id="2.170.150.10">
    <property type="entry name" value="Metal Binding Protein, Guanine Nucleotide Exchange Factor, Chain A"/>
    <property type="match status" value="1"/>
</dbReference>
<proteinExistence type="inferred from homology"/>
<dbReference type="PANTHER" id="PTHR11991">
    <property type="entry name" value="TRANSLATIONALLY CONTROLLED TUMOR PROTEIN-RELATED"/>
    <property type="match status" value="1"/>
</dbReference>
<accession>A0A0D6QXH0</accession>
<dbReference type="GO" id="GO:0005737">
    <property type="term" value="C:cytoplasm"/>
    <property type="evidence" value="ECO:0007669"/>
    <property type="project" value="TreeGrafter"/>
</dbReference>
<protein>
    <recommendedName>
        <fullName evidence="2">TCTP domain-containing protein</fullName>
    </recommendedName>
</protein>
<evidence type="ECO:0000313" key="3">
    <source>
        <dbReference type="EMBL" id="JAG95244.1"/>
    </source>
</evidence>
<dbReference type="PANTHER" id="PTHR11991:SF0">
    <property type="entry name" value="TRANSLATIONALLY-CONTROLLED TUMOR PROTEIN"/>
    <property type="match status" value="1"/>
</dbReference>
<dbReference type="PRINTS" id="PR01653">
    <property type="entry name" value="TCTPROTEIN"/>
</dbReference>
<dbReference type="InterPro" id="IPR011057">
    <property type="entry name" value="Mss4-like_sf"/>
</dbReference>
<evidence type="ECO:0000256" key="1">
    <source>
        <dbReference type="PROSITE-ProRule" id="PRU01133"/>
    </source>
</evidence>
<dbReference type="SUPFAM" id="SSF51316">
    <property type="entry name" value="Mss4-like"/>
    <property type="match status" value="1"/>
</dbReference>
<name>A0A0D6QXH0_ARACU</name>
<comment type="similarity">
    <text evidence="1">Belongs to the TCTP family.</text>
</comment>
<feature type="domain" description="TCTP" evidence="2">
    <location>
        <begin position="1"/>
        <end position="174"/>
    </location>
</feature>
<organism evidence="3">
    <name type="scientific">Araucaria cunninghamii</name>
    <name type="common">Hoop pine</name>
    <name type="synonym">Moreton Bay pine</name>
    <dbReference type="NCBI Taxonomy" id="56994"/>
    <lineage>
        <taxon>Eukaryota</taxon>
        <taxon>Viridiplantae</taxon>
        <taxon>Streptophyta</taxon>
        <taxon>Embryophyta</taxon>
        <taxon>Tracheophyta</taxon>
        <taxon>Spermatophyta</taxon>
        <taxon>Pinopsida</taxon>
        <taxon>Pinidae</taxon>
        <taxon>Conifers II</taxon>
        <taxon>Araucariales</taxon>
        <taxon>Araucariaceae</taxon>
        <taxon>Araucaria</taxon>
    </lineage>
</organism>
<dbReference type="InterPro" id="IPR011323">
    <property type="entry name" value="Mss4/transl-control_tumour"/>
</dbReference>
<reference evidence="3" key="1">
    <citation type="submission" date="2015-03" db="EMBL/GenBank/DDBJ databases">
        <title>A transcriptome of Araucaria cunninghamii, an australian fine timber species.</title>
        <authorList>
            <person name="Jing Yi C.J.Y."/>
            <person name="Yin San L.Y.S."/>
            <person name="Abdul Karim S.S."/>
            <person name="Wan Azmi N.N."/>
            <person name="Hercus R.R."/>
            <person name="Croft L.L."/>
        </authorList>
    </citation>
    <scope>NUCLEOTIDE SEQUENCE</scope>
    <source>
        <strain evidence="3">MI0301</strain>
        <tissue evidence="3">Leaf</tissue>
    </source>
</reference>
<dbReference type="PROSITE" id="PS51797">
    <property type="entry name" value="TCTP_3"/>
    <property type="match status" value="1"/>
</dbReference>
<dbReference type="GO" id="GO:0005509">
    <property type="term" value="F:calcium ion binding"/>
    <property type="evidence" value="ECO:0007669"/>
    <property type="project" value="TreeGrafter"/>
</dbReference>
<dbReference type="Pfam" id="PF00838">
    <property type="entry name" value="TCTP"/>
    <property type="match status" value="1"/>
</dbReference>